<feature type="domain" description="DUF6594" evidence="2">
    <location>
        <begin position="64"/>
        <end position="142"/>
    </location>
</feature>
<name>A0AA39XKP1_9PEZI</name>
<keyword evidence="4" id="KW-1185">Reference proteome</keyword>
<feature type="transmembrane region" description="Helical" evidence="1">
    <location>
        <begin position="105"/>
        <end position="123"/>
    </location>
</feature>
<evidence type="ECO:0000259" key="2">
    <source>
        <dbReference type="Pfam" id="PF20237"/>
    </source>
</evidence>
<sequence length="157" mass="17688">MAMLEEETLKYITLVQRYQYIRQLPRVPEANYRYILDLAIGEKMLEKEACVIEKSSSGDGGRSRLLRRDYLELFLRFCLVMAAALLLLIPLRLLTLLELSRAESFGVIVGFTMLFGTAMMSLQDVDMHRILLGVCAFTAVLATVSAAQSARVLPQLP</sequence>
<dbReference type="EMBL" id="JAULSR010000001">
    <property type="protein sequence ID" value="KAK0635396.1"/>
    <property type="molecule type" value="Genomic_DNA"/>
</dbReference>
<feature type="transmembrane region" description="Helical" evidence="1">
    <location>
        <begin position="130"/>
        <end position="150"/>
    </location>
</feature>
<dbReference type="Pfam" id="PF20237">
    <property type="entry name" value="DUF6594"/>
    <property type="match status" value="1"/>
</dbReference>
<evidence type="ECO:0000256" key="1">
    <source>
        <dbReference type="SAM" id="Phobius"/>
    </source>
</evidence>
<dbReference type="InterPro" id="IPR046529">
    <property type="entry name" value="DUF6594"/>
</dbReference>
<accession>A0AA39XKP1</accession>
<keyword evidence="1" id="KW-0812">Transmembrane</keyword>
<evidence type="ECO:0000313" key="3">
    <source>
        <dbReference type="EMBL" id="KAK0635396.1"/>
    </source>
</evidence>
<evidence type="ECO:0000313" key="4">
    <source>
        <dbReference type="Proteomes" id="UP001174934"/>
    </source>
</evidence>
<reference evidence="3" key="1">
    <citation type="submission" date="2023-06" db="EMBL/GenBank/DDBJ databases">
        <title>Genome-scale phylogeny and comparative genomics of the fungal order Sordariales.</title>
        <authorList>
            <consortium name="Lawrence Berkeley National Laboratory"/>
            <person name="Hensen N."/>
            <person name="Bonometti L."/>
            <person name="Westerberg I."/>
            <person name="Brannstrom I.O."/>
            <person name="Guillou S."/>
            <person name="Cros-Aarteil S."/>
            <person name="Calhoun S."/>
            <person name="Haridas S."/>
            <person name="Kuo A."/>
            <person name="Mondo S."/>
            <person name="Pangilinan J."/>
            <person name="Riley R."/>
            <person name="LaButti K."/>
            <person name="Andreopoulos B."/>
            <person name="Lipzen A."/>
            <person name="Chen C."/>
            <person name="Yanf M."/>
            <person name="Daum C."/>
            <person name="Ng V."/>
            <person name="Clum A."/>
            <person name="Steindorff A."/>
            <person name="Ohm R."/>
            <person name="Martin F."/>
            <person name="Silar P."/>
            <person name="Natvig D."/>
            <person name="Lalanne C."/>
            <person name="Gautier V."/>
            <person name="Ament-velasquez S.L."/>
            <person name="Kruys A."/>
            <person name="Hutchinson M.I."/>
            <person name="Powell A.J."/>
            <person name="Barry K."/>
            <person name="Miller A.N."/>
            <person name="Grigoriev I.V."/>
            <person name="Debuchy R."/>
            <person name="Gladieux P."/>
            <person name="Thoren M.H."/>
            <person name="Johannesson H."/>
        </authorList>
    </citation>
    <scope>NUCLEOTIDE SEQUENCE</scope>
    <source>
        <strain evidence="3">SMH3391-2</strain>
    </source>
</reference>
<keyword evidence="1" id="KW-1133">Transmembrane helix</keyword>
<dbReference type="AlphaFoldDB" id="A0AA39XKP1"/>
<dbReference type="Proteomes" id="UP001174934">
    <property type="component" value="Unassembled WGS sequence"/>
</dbReference>
<comment type="caution">
    <text evidence="3">The sequence shown here is derived from an EMBL/GenBank/DDBJ whole genome shotgun (WGS) entry which is preliminary data.</text>
</comment>
<organism evidence="3 4">
    <name type="scientific">Bombardia bombarda</name>
    <dbReference type="NCBI Taxonomy" id="252184"/>
    <lineage>
        <taxon>Eukaryota</taxon>
        <taxon>Fungi</taxon>
        <taxon>Dikarya</taxon>
        <taxon>Ascomycota</taxon>
        <taxon>Pezizomycotina</taxon>
        <taxon>Sordariomycetes</taxon>
        <taxon>Sordariomycetidae</taxon>
        <taxon>Sordariales</taxon>
        <taxon>Lasiosphaeriaceae</taxon>
        <taxon>Bombardia</taxon>
    </lineage>
</organism>
<protein>
    <recommendedName>
        <fullName evidence="2">DUF6594 domain-containing protein</fullName>
    </recommendedName>
</protein>
<proteinExistence type="predicted"/>
<feature type="transmembrane region" description="Helical" evidence="1">
    <location>
        <begin position="73"/>
        <end position="93"/>
    </location>
</feature>
<keyword evidence="1" id="KW-0472">Membrane</keyword>
<gene>
    <name evidence="3" type="ORF">B0T17DRAFT_612269</name>
</gene>